<dbReference type="OrthoDB" id="206969at2759"/>
<dbReference type="PANTHER" id="PTHR13621">
    <property type="entry name" value="PROLINE-RICH PROTEIN PRCC"/>
    <property type="match status" value="1"/>
</dbReference>
<dbReference type="GO" id="GO:0005634">
    <property type="term" value="C:nucleus"/>
    <property type="evidence" value="ECO:0007669"/>
    <property type="project" value="TreeGrafter"/>
</dbReference>
<feature type="region of interest" description="Disordered" evidence="1">
    <location>
        <begin position="93"/>
        <end position="122"/>
    </location>
</feature>
<sequence length="331" mass="37224">MALVAYDTNSESENEISDEDINSKVILHKSKEDIVSIDETVTNKKSTLFSKLPYNTKLVQGSKDDVNDALEDFIPTVKTLKETKKVQIPIPSLSDFHDLDDEPQKKKVKKSQKGSGLLGILPPIKTTPCSNTSFIPKSVVNRNISISKNKEHRKKKNSTSMPKKKHFVSDSDTDDEDINLPDTFDDEMWTKVCGRPKSKTVTTVSSESDNSVNTESIVDIAPDPEKPYDGLDNTAFKELVGKSKMPVGNIKLIDINEEEILPDKDLWMTKSLTDPEMAPKLEIDNPVDPTRRKKHHITYLAQQAKANEQELKSAWATSKNNRMMSRAKYGF</sequence>
<keyword evidence="3" id="KW-1185">Reference proteome</keyword>
<feature type="compositionally biased region" description="Basic residues" evidence="1">
    <location>
        <begin position="150"/>
        <end position="166"/>
    </location>
</feature>
<accession>A0A834MAF4</accession>
<dbReference type="EMBL" id="JAACXV010013748">
    <property type="protein sequence ID" value="KAF7272535.1"/>
    <property type="molecule type" value="Genomic_DNA"/>
</dbReference>
<proteinExistence type="predicted"/>
<reference evidence="2" key="1">
    <citation type="submission" date="2020-08" db="EMBL/GenBank/DDBJ databases">
        <title>Genome sequencing and assembly of the red palm weevil Rhynchophorus ferrugineus.</title>
        <authorList>
            <person name="Dias G.B."/>
            <person name="Bergman C.M."/>
            <person name="Manee M."/>
        </authorList>
    </citation>
    <scope>NUCLEOTIDE SEQUENCE</scope>
    <source>
        <strain evidence="2">AA-2017</strain>
        <tissue evidence="2">Whole larva</tissue>
    </source>
</reference>
<comment type="caution">
    <text evidence="2">The sequence shown here is derived from an EMBL/GenBank/DDBJ whole genome shotgun (WGS) entry which is preliminary data.</text>
</comment>
<dbReference type="Proteomes" id="UP000625711">
    <property type="component" value="Unassembled WGS sequence"/>
</dbReference>
<organism evidence="2 3">
    <name type="scientific">Rhynchophorus ferrugineus</name>
    <name type="common">Red palm weevil</name>
    <name type="synonym">Curculio ferrugineus</name>
    <dbReference type="NCBI Taxonomy" id="354439"/>
    <lineage>
        <taxon>Eukaryota</taxon>
        <taxon>Metazoa</taxon>
        <taxon>Ecdysozoa</taxon>
        <taxon>Arthropoda</taxon>
        <taxon>Hexapoda</taxon>
        <taxon>Insecta</taxon>
        <taxon>Pterygota</taxon>
        <taxon>Neoptera</taxon>
        <taxon>Endopterygota</taxon>
        <taxon>Coleoptera</taxon>
        <taxon>Polyphaga</taxon>
        <taxon>Cucujiformia</taxon>
        <taxon>Curculionidae</taxon>
        <taxon>Dryophthorinae</taxon>
        <taxon>Rhynchophorus</taxon>
    </lineage>
</organism>
<name>A0A834MAF4_RHYFE</name>
<dbReference type="InterPro" id="IPR018800">
    <property type="entry name" value="PRCC"/>
</dbReference>
<gene>
    <name evidence="2" type="ORF">GWI33_014695</name>
</gene>
<evidence type="ECO:0000313" key="3">
    <source>
        <dbReference type="Proteomes" id="UP000625711"/>
    </source>
</evidence>
<evidence type="ECO:0008006" key="4">
    <source>
        <dbReference type="Google" id="ProtNLM"/>
    </source>
</evidence>
<feature type="region of interest" description="Disordered" evidence="1">
    <location>
        <begin position="145"/>
        <end position="174"/>
    </location>
</feature>
<dbReference type="AlphaFoldDB" id="A0A834MAF4"/>
<evidence type="ECO:0000313" key="2">
    <source>
        <dbReference type="EMBL" id="KAF7272535.1"/>
    </source>
</evidence>
<evidence type="ECO:0000256" key="1">
    <source>
        <dbReference type="SAM" id="MobiDB-lite"/>
    </source>
</evidence>
<protein>
    <recommendedName>
        <fullName evidence="4">Proline-rich protein PRCC</fullName>
    </recommendedName>
</protein>
<dbReference type="PANTHER" id="PTHR13621:SF2">
    <property type="entry name" value="PROLINE-RICH PROTEIN PRCC"/>
    <property type="match status" value="1"/>
</dbReference>
<dbReference type="Pfam" id="PF10253">
    <property type="entry name" value="PRCC"/>
    <property type="match status" value="1"/>
</dbReference>